<dbReference type="Gene3D" id="1.10.530.10">
    <property type="match status" value="1"/>
</dbReference>
<dbReference type="InterPro" id="IPR031304">
    <property type="entry name" value="SLT_2"/>
</dbReference>
<dbReference type="InterPro" id="IPR036366">
    <property type="entry name" value="PGBDSf"/>
</dbReference>
<dbReference type="SUPFAM" id="SSF47090">
    <property type="entry name" value="PGBD-like"/>
    <property type="match status" value="1"/>
</dbReference>
<feature type="domain" description="Peptidoglycan binding-like" evidence="2">
    <location>
        <begin position="359"/>
        <end position="409"/>
    </location>
</feature>
<feature type="signal peptide" evidence="1">
    <location>
        <begin position="1"/>
        <end position="35"/>
    </location>
</feature>
<reference evidence="4 5" key="1">
    <citation type="submission" date="2019-06" db="EMBL/GenBank/DDBJ databases">
        <authorList>
            <person name="Li M."/>
        </authorList>
    </citation>
    <scope>NUCLEOTIDE SEQUENCE [LARGE SCALE GENOMIC DNA]</scope>
    <source>
        <strain evidence="4 5">BGMRC6574</strain>
    </source>
</reference>
<dbReference type="Gene3D" id="1.10.8.350">
    <property type="entry name" value="Bacterial muramidase"/>
    <property type="match status" value="1"/>
</dbReference>
<keyword evidence="5" id="KW-1185">Reference proteome</keyword>
<protein>
    <submittedName>
        <fullName evidence="4">Lytic murein transglycosylase</fullName>
    </submittedName>
</protein>
<dbReference type="InterPro" id="IPR002477">
    <property type="entry name" value="Peptidoglycan-bd-like"/>
</dbReference>
<keyword evidence="1" id="KW-0732">Signal</keyword>
<feature type="domain" description="Transglycosylase SLT" evidence="3">
    <location>
        <begin position="39"/>
        <end position="333"/>
    </location>
</feature>
<dbReference type="PANTHER" id="PTHR30163">
    <property type="entry name" value="MEMBRANE-BOUND LYTIC MUREIN TRANSGLYCOSYLASE B"/>
    <property type="match status" value="1"/>
</dbReference>
<evidence type="ECO:0000259" key="3">
    <source>
        <dbReference type="Pfam" id="PF13406"/>
    </source>
</evidence>
<dbReference type="OrthoDB" id="9808544at2"/>
<accession>A0A506UBE8</accession>
<dbReference type="InterPro" id="IPR036365">
    <property type="entry name" value="PGBD-like_sf"/>
</dbReference>
<dbReference type="GO" id="GO:0009253">
    <property type="term" value="P:peptidoglycan catabolic process"/>
    <property type="evidence" value="ECO:0007669"/>
    <property type="project" value="TreeGrafter"/>
</dbReference>
<dbReference type="PANTHER" id="PTHR30163:SF8">
    <property type="entry name" value="LYTIC MUREIN TRANSGLYCOSYLASE"/>
    <property type="match status" value="1"/>
</dbReference>
<dbReference type="GO" id="GO:0008933">
    <property type="term" value="F:peptidoglycan lytic transglycosylase activity"/>
    <property type="evidence" value="ECO:0007669"/>
    <property type="project" value="TreeGrafter"/>
</dbReference>
<dbReference type="RefSeq" id="WP_141166268.1">
    <property type="nucleotide sequence ID" value="NZ_VHLH01000008.1"/>
</dbReference>
<dbReference type="Pfam" id="PF01471">
    <property type="entry name" value="PG_binding_1"/>
    <property type="match status" value="1"/>
</dbReference>
<dbReference type="NCBIfam" id="TIGR02283">
    <property type="entry name" value="MltB_2"/>
    <property type="match status" value="1"/>
</dbReference>
<sequence length="411" mass="44924">MKARKGSIPGSKVALRGMLAAAVVACAIAPAPADAQSGFTDWISNFYSVAARYGVTRSTYRKAFSGVNSPDRETLEKAHNQPEFTTKIWDYLDSHVNAFTVENGRRMGKRYASTLAAIEQRYGVDRSVLLAIWSMESNYGAVLQDPSRLHYVPRALATLAYYDKSRAKYARQQLISALKILQNGDVEPNGMFGSWAGAMGQTQFIPTSYDIYAVDADGDGRRDIWRSVADTLASSANLLHKNGWRTGQTWGYEAVLPSGGARYKGQEKTLRQWAALGFTRPDGKGFPVPGRDAVLKMPGGSDGPVFLMARNFYVIKHYNQSDYYALAVGLLADRIAGYGGVDQSWPRPAGSLDVSQKFEIQTRLKSLGYYAGDIDGNLGSGSRAAIAAFQEQNGLTADGEPSHKVLEALRR</sequence>
<proteinExistence type="predicted"/>
<evidence type="ECO:0000313" key="4">
    <source>
        <dbReference type="EMBL" id="TPW29959.1"/>
    </source>
</evidence>
<dbReference type="InterPro" id="IPR043426">
    <property type="entry name" value="MltB-like"/>
</dbReference>
<feature type="chain" id="PRO_5021220769" evidence="1">
    <location>
        <begin position="36"/>
        <end position="411"/>
    </location>
</feature>
<dbReference type="Proteomes" id="UP000320314">
    <property type="component" value="Unassembled WGS sequence"/>
</dbReference>
<dbReference type="SUPFAM" id="SSF53955">
    <property type="entry name" value="Lysozyme-like"/>
    <property type="match status" value="1"/>
</dbReference>
<dbReference type="CDD" id="cd13399">
    <property type="entry name" value="Slt35-like"/>
    <property type="match status" value="1"/>
</dbReference>
<name>A0A506UBE8_9HYPH</name>
<dbReference type="InterPro" id="IPR023346">
    <property type="entry name" value="Lysozyme-like_dom_sf"/>
</dbReference>
<comment type="caution">
    <text evidence="4">The sequence shown here is derived from an EMBL/GenBank/DDBJ whole genome shotgun (WGS) entry which is preliminary data.</text>
</comment>
<evidence type="ECO:0000259" key="2">
    <source>
        <dbReference type="Pfam" id="PF01471"/>
    </source>
</evidence>
<evidence type="ECO:0000313" key="5">
    <source>
        <dbReference type="Proteomes" id="UP000320314"/>
    </source>
</evidence>
<dbReference type="Pfam" id="PF13406">
    <property type="entry name" value="SLT_2"/>
    <property type="match status" value="1"/>
</dbReference>
<dbReference type="AlphaFoldDB" id="A0A506UBE8"/>
<gene>
    <name evidence="4" type="ORF">FJU11_06755</name>
</gene>
<dbReference type="EMBL" id="VHLH01000008">
    <property type="protein sequence ID" value="TPW29959.1"/>
    <property type="molecule type" value="Genomic_DNA"/>
</dbReference>
<organism evidence="4 5">
    <name type="scientific">Pararhizobium mangrovi</name>
    <dbReference type="NCBI Taxonomy" id="2590452"/>
    <lineage>
        <taxon>Bacteria</taxon>
        <taxon>Pseudomonadati</taxon>
        <taxon>Pseudomonadota</taxon>
        <taxon>Alphaproteobacteria</taxon>
        <taxon>Hyphomicrobiales</taxon>
        <taxon>Rhizobiaceae</taxon>
        <taxon>Rhizobium/Agrobacterium group</taxon>
        <taxon>Pararhizobium</taxon>
    </lineage>
</organism>
<dbReference type="Gene3D" id="1.10.101.10">
    <property type="entry name" value="PGBD-like superfamily/PGBD"/>
    <property type="match status" value="1"/>
</dbReference>
<dbReference type="InterPro" id="IPR011970">
    <property type="entry name" value="MltB_2"/>
</dbReference>
<evidence type="ECO:0000256" key="1">
    <source>
        <dbReference type="SAM" id="SignalP"/>
    </source>
</evidence>